<comment type="subunit">
    <text evidence="4">Part of the 50S ribosomal subunit.</text>
</comment>
<dbReference type="CDD" id="cd06089">
    <property type="entry name" value="KOW_RPL26"/>
    <property type="match status" value="1"/>
</dbReference>
<keyword evidence="4" id="KW-0699">rRNA-binding</keyword>
<feature type="domain" description="KOW" evidence="5">
    <location>
        <begin position="46"/>
        <end position="73"/>
    </location>
</feature>
<dbReference type="PANTHER" id="PTHR11143">
    <property type="entry name" value="60S RIBOSOMAL PROTEIN L26 FAMILY MEMBER"/>
    <property type="match status" value="1"/>
</dbReference>
<dbReference type="InterPro" id="IPR005756">
    <property type="entry name" value="Ribosomal_uL24_euk/arc"/>
</dbReference>
<comment type="function">
    <text evidence="4">Located at the polypeptide exit tunnel on the outside of the subunit.</text>
</comment>
<comment type="function">
    <text evidence="4">One of two assembly initiator proteins, it binds directly to the 5'-end of the 23S rRNA, where it nucleates assembly of the 50S subunit.</text>
</comment>
<dbReference type="AlphaFoldDB" id="A0A9E7PMM2"/>
<dbReference type="InterPro" id="IPR008991">
    <property type="entry name" value="Translation_prot_SH3-like_sf"/>
</dbReference>
<accession>A0A9E7PMM2</accession>
<evidence type="ECO:0000256" key="2">
    <source>
        <dbReference type="ARBA" id="ARBA00022980"/>
    </source>
</evidence>
<dbReference type="SMART" id="SM00739">
    <property type="entry name" value="KOW"/>
    <property type="match status" value="1"/>
</dbReference>
<dbReference type="Pfam" id="PF00467">
    <property type="entry name" value="KOW"/>
    <property type="match status" value="1"/>
</dbReference>
<dbReference type="RefSeq" id="WP_257741886.1">
    <property type="nucleotide sequence ID" value="NZ_CP096115.1"/>
</dbReference>
<keyword evidence="7" id="KW-1185">Reference proteome</keyword>
<reference evidence="6" key="1">
    <citation type="submission" date="2022-04" db="EMBL/GenBank/DDBJ databases">
        <title>Complete genome of Methanoplanus endosymbiosus DSM 3599.</title>
        <authorList>
            <person name="Chen S.-C."/>
            <person name="You Y.-T."/>
            <person name="Zhou Y.-Z."/>
            <person name="Lai M.-C."/>
        </authorList>
    </citation>
    <scope>NUCLEOTIDE SEQUENCE</scope>
    <source>
        <strain evidence="6">DSM 3599</strain>
    </source>
</reference>
<evidence type="ECO:0000313" key="6">
    <source>
        <dbReference type="EMBL" id="UUX91734.1"/>
    </source>
</evidence>
<dbReference type="InterPro" id="IPR005824">
    <property type="entry name" value="KOW"/>
</dbReference>
<gene>
    <name evidence="6" type="primary">rplX</name>
    <name evidence="4" type="synonym">rpl24</name>
    <name evidence="6" type="ORF">L6E24_10210</name>
</gene>
<protein>
    <recommendedName>
        <fullName evidence="4">Large ribosomal subunit protein uL24</fullName>
    </recommendedName>
</protein>
<dbReference type="EMBL" id="CP096115">
    <property type="protein sequence ID" value="UUX91734.1"/>
    <property type="molecule type" value="Genomic_DNA"/>
</dbReference>
<dbReference type="NCBIfam" id="TIGR01080">
    <property type="entry name" value="rplX_A_E"/>
    <property type="match status" value="1"/>
</dbReference>
<dbReference type="GO" id="GO:0006412">
    <property type="term" value="P:translation"/>
    <property type="evidence" value="ECO:0007669"/>
    <property type="project" value="UniProtKB-UniRule"/>
</dbReference>
<evidence type="ECO:0000256" key="4">
    <source>
        <dbReference type="HAMAP-Rule" id="MF_01326"/>
    </source>
</evidence>
<dbReference type="GO" id="GO:0015934">
    <property type="term" value="C:large ribosomal subunit"/>
    <property type="evidence" value="ECO:0007669"/>
    <property type="project" value="UniProtKB-UniRule"/>
</dbReference>
<sequence>MVRISSTQPRKQRKARYNAKLHQLGKFLNAPLSSELREKYGRRSFRIVEGDTVKVTRGDFKGDEGIIDGVNLEKGTVLVHGVTSTKVDGTEVPRPVYASNVQIVKLNLNDKIRQERLEAKK</sequence>
<dbReference type="GO" id="GO:0003735">
    <property type="term" value="F:structural constituent of ribosome"/>
    <property type="evidence" value="ECO:0007669"/>
    <property type="project" value="UniProtKB-UniRule"/>
</dbReference>
<evidence type="ECO:0000313" key="7">
    <source>
        <dbReference type="Proteomes" id="UP001060368"/>
    </source>
</evidence>
<name>A0A9E7PMM2_9EURY</name>
<proteinExistence type="inferred from homology"/>
<evidence type="ECO:0000256" key="3">
    <source>
        <dbReference type="ARBA" id="ARBA00023274"/>
    </source>
</evidence>
<comment type="similarity">
    <text evidence="1 4">Belongs to the universal ribosomal protein uL24 family.</text>
</comment>
<dbReference type="SUPFAM" id="SSF50104">
    <property type="entry name" value="Translation proteins SH3-like domain"/>
    <property type="match status" value="1"/>
</dbReference>
<evidence type="ECO:0000256" key="1">
    <source>
        <dbReference type="ARBA" id="ARBA00010618"/>
    </source>
</evidence>
<dbReference type="KEGG" id="mend:L6E24_10210"/>
<evidence type="ECO:0000259" key="5">
    <source>
        <dbReference type="SMART" id="SM00739"/>
    </source>
</evidence>
<dbReference type="Gene3D" id="2.30.30.30">
    <property type="match status" value="1"/>
</dbReference>
<keyword evidence="2 4" id="KW-0689">Ribosomal protein</keyword>
<keyword evidence="3 4" id="KW-0687">Ribonucleoprotein</keyword>
<dbReference type="Proteomes" id="UP001060368">
    <property type="component" value="Chromosome"/>
</dbReference>
<dbReference type="Pfam" id="PF16906">
    <property type="entry name" value="Ribosomal_L26"/>
    <property type="match status" value="1"/>
</dbReference>
<dbReference type="GO" id="GO:0019843">
    <property type="term" value="F:rRNA binding"/>
    <property type="evidence" value="ECO:0007669"/>
    <property type="project" value="UniProtKB-UniRule"/>
</dbReference>
<dbReference type="GeneID" id="74308077"/>
<dbReference type="InterPro" id="IPR014722">
    <property type="entry name" value="Rib_uL2_dom2"/>
</dbReference>
<dbReference type="InterPro" id="IPR041988">
    <property type="entry name" value="Ribosomal_uL24_KOW"/>
</dbReference>
<keyword evidence="4" id="KW-0694">RNA-binding</keyword>
<dbReference type="HAMAP" id="MF_01326_A">
    <property type="entry name" value="Ribosomal_uL24_A"/>
    <property type="match status" value="1"/>
</dbReference>
<organism evidence="6 7">
    <name type="scientific">Methanoplanus endosymbiosus</name>
    <dbReference type="NCBI Taxonomy" id="33865"/>
    <lineage>
        <taxon>Archaea</taxon>
        <taxon>Methanobacteriati</taxon>
        <taxon>Methanobacteriota</taxon>
        <taxon>Stenosarchaea group</taxon>
        <taxon>Methanomicrobia</taxon>
        <taxon>Methanomicrobiales</taxon>
        <taxon>Methanomicrobiaceae</taxon>
        <taxon>Methanoplanus</taxon>
    </lineage>
</organism>